<dbReference type="InterPro" id="IPR027417">
    <property type="entry name" value="P-loop_NTPase"/>
</dbReference>
<dbReference type="GO" id="GO:0005634">
    <property type="term" value="C:nucleus"/>
    <property type="evidence" value="ECO:0007669"/>
    <property type="project" value="UniProtKB-SubCell"/>
</dbReference>
<dbReference type="PANTHER" id="PTHR36498">
    <property type="entry name" value="TATA-BINDING PROTEIN-ASSOCIATED FACTOR 172"/>
    <property type="match status" value="1"/>
</dbReference>
<dbReference type="EMBL" id="KZ990195">
    <property type="protein sequence ID" value="RKP24489.1"/>
    <property type="molecule type" value="Genomic_DNA"/>
</dbReference>
<dbReference type="GO" id="GO:0005524">
    <property type="term" value="F:ATP binding"/>
    <property type="evidence" value="ECO:0007669"/>
    <property type="project" value="UniProtKB-KW"/>
</dbReference>
<keyword evidence="3" id="KW-0547">Nucleotide-binding</keyword>
<keyword evidence="5" id="KW-0067">ATP-binding</keyword>
<sequence length="901" mass="98844">MAMAHNGRIAGTGQKQGGHTEAGVQELHTVQGELALQQLVPRLFPFFRHTIASVRLAVLRTLQTLLTVPQIGKLWIDTVLLQLTWQNMLLEERRLLATWLHLLLTPIGTPLDVGLILSGRPASSTERASGAGRTSQPSHSWHNVDAAMLKQDLALVEFDVVLAARIAASTALGQLLTAWPPEESINAFVHPDAAKNPLEHSELAQACYAELLALLEKPGPAHYTELDALLQQLRGQCLQLHDAFAQAGVPMAEDAIPAIDTGAVCEDEQSSFTATTADEWANVQYQKLLAKVAGPRSQEHLAHIKEKHRLLTSTLERYSAEKEALTISTQASLAGAAIAYGTRLMQRSAHAMARLVALCVERGKQGKGGNPADKIIKNICGFLCADASNTPVLETQQQTEGILSLSDTATDATPASSSGGGKRRGRALLAAPVDETPEAREVRLIRRGAEMALREMAVQFEGRLFDDLPKLWASLAQRDLAPSLSTGQEMIDALQLVISLSPHLDATLHGQWSTLVEPVIRALGCQFAAIRHMAARCLAVLCGTLGYTALEPFMKLVLPLLGDADNVLHRQGAIEAVSLLVKTMDEAILPFVIFLIVPVLGRMSDSNDPTRLTAANCFAQLIKLVPLESGIPDPPGFSPEMMAQRGEERRFLEQLMDTSKLEKFTIPVSVNAELRKYQQDGVNWLAFLNRYQLHGILCDDMGLGKTLQSICCLASDHHLRAERYAATNSPEFKPLCSLVVCPPTLTGHWRHEIRTYVSNLKPLVYSGPPAERARLLPTFANYDVIIMSYDIVRNDIENLAKFNWNYCILDEGHMIKNAKAKLTIAVKRIKANHRVILSGTPIQNNVLELWSLFDFLMPGFLGTERQFNERYGKAILASRDSKTSSKEQEAGALALEALHKQ</sequence>
<accession>A0A4V1J1B6</accession>
<dbReference type="FunFam" id="3.40.50.10810:FF:000009">
    <property type="entry name" value="B-TFIID TATA-box-binding protein-associated factor 1"/>
    <property type="match status" value="1"/>
</dbReference>
<evidence type="ECO:0000256" key="3">
    <source>
        <dbReference type="ARBA" id="ARBA00022741"/>
    </source>
</evidence>
<dbReference type="InterPro" id="IPR011989">
    <property type="entry name" value="ARM-like"/>
</dbReference>
<feature type="domain" description="Helicase ATP-binding" evidence="9">
    <location>
        <begin position="686"/>
        <end position="859"/>
    </location>
</feature>
<dbReference type="Pfam" id="PF12054">
    <property type="entry name" value="DUF3535"/>
    <property type="match status" value="3"/>
</dbReference>
<evidence type="ECO:0000313" key="10">
    <source>
        <dbReference type="EMBL" id="RKP24489.1"/>
    </source>
</evidence>
<evidence type="ECO:0000256" key="6">
    <source>
        <dbReference type="ARBA" id="ARBA00023125"/>
    </source>
</evidence>
<feature type="compositionally biased region" description="Polar residues" evidence="8">
    <location>
        <begin position="404"/>
        <end position="414"/>
    </location>
</feature>
<feature type="region of interest" description="Disordered" evidence="8">
    <location>
        <begin position="1"/>
        <end position="20"/>
    </location>
</feature>
<dbReference type="GO" id="GO:0016887">
    <property type="term" value="F:ATP hydrolysis activity"/>
    <property type="evidence" value="ECO:0007669"/>
    <property type="project" value="InterPro"/>
</dbReference>
<dbReference type="AlphaFoldDB" id="A0A4V1J1B6"/>
<dbReference type="GO" id="GO:0004386">
    <property type="term" value="F:helicase activity"/>
    <property type="evidence" value="ECO:0007669"/>
    <property type="project" value="UniProtKB-KW"/>
</dbReference>
<keyword evidence="6" id="KW-0238">DNA-binding</keyword>
<dbReference type="PANTHER" id="PTHR36498:SF1">
    <property type="entry name" value="TATA-BINDING PROTEIN-ASSOCIATED FACTOR 172"/>
    <property type="match status" value="1"/>
</dbReference>
<name>A0A4V1J1B6_9FUNG</name>
<dbReference type="SUPFAM" id="SSF48371">
    <property type="entry name" value="ARM repeat"/>
    <property type="match status" value="1"/>
</dbReference>
<dbReference type="InterPro" id="IPR038718">
    <property type="entry name" value="SNF2-like_sf"/>
</dbReference>
<evidence type="ECO:0000256" key="8">
    <source>
        <dbReference type="SAM" id="MobiDB-lite"/>
    </source>
</evidence>
<feature type="non-terminal residue" evidence="10">
    <location>
        <position position="901"/>
    </location>
</feature>
<dbReference type="GO" id="GO:0003677">
    <property type="term" value="F:DNA binding"/>
    <property type="evidence" value="ECO:0007669"/>
    <property type="project" value="UniProtKB-KW"/>
</dbReference>
<evidence type="ECO:0000256" key="4">
    <source>
        <dbReference type="ARBA" id="ARBA00022806"/>
    </source>
</evidence>
<dbReference type="InterPro" id="IPR044078">
    <property type="entry name" value="Mot1_ATP-bd"/>
</dbReference>
<protein>
    <recommendedName>
        <fullName evidence="9">Helicase ATP-binding domain-containing protein</fullName>
    </recommendedName>
</protein>
<evidence type="ECO:0000259" key="9">
    <source>
        <dbReference type="PROSITE" id="PS51192"/>
    </source>
</evidence>
<keyword evidence="7" id="KW-0539">Nucleus</keyword>
<evidence type="ECO:0000256" key="7">
    <source>
        <dbReference type="ARBA" id="ARBA00023242"/>
    </source>
</evidence>
<dbReference type="Gene3D" id="3.40.50.10810">
    <property type="entry name" value="Tandem AAA-ATPase domain"/>
    <property type="match status" value="1"/>
</dbReference>
<organism evidence="10 11">
    <name type="scientific">Syncephalis pseudoplumigaleata</name>
    <dbReference type="NCBI Taxonomy" id="1712513"/>
    <lineage>
        <taxon>Eukaryota</taxon>
        <taxon>Fungi</taxon>
        <taxon>Fungi incertae sedis</taxon>
        <taxon>Zoopagomycota</taxon>
        <taxon>Zoopagomycotina</taxon>
        <taxon>Zoopagomycetes</taxon>
        <taxon>Zoopagales</taxon>
        <taxon>Piptocephalidaceae</taxon>
        <taxon>Syncephalis</taxon>
    </lineage>
</organism>
<keyword evidence="11" id="KW-1185">Reference proteome</keyword>
<evidence type="ECO:0000256" key="5">
    <source>
        <dbReference type="ARBA" id="ARBA00022840"/>
    </source>
</evidence>
<feature type="region of interest" description="Disordered" evidence="8">
    <location>
        <begin position="404"/>
        <end position="425"/>
    </location>
</feature>
<dbReference type="InterPro" id="IPR044972">
    <property type="entry name" value="Mot1"/>
</dbReference>
<evidence type="ECO:0000256" key="2">
    <source>
        <dbReference type="ARBA" id="ARBA00022737"/>
    </source>
</evidence>
<dbReference type="Proteomes" id="UP000278143">
    <property type="component" value="Unassembled WGS sequence"/>
</dbReference>
<gene>
    <name evidence="10" type="ORF">SYNPS1DRAFT_23436</name>
</gene>
<dbReference type="InterPro" id="IPR014001">
    <property type="entry name" value="Helicase_ATP-bd"/>
</dbReference>
<dbReference type="Pfam" id="PF00176">
    <property type="entry name" value="SNF2-rel_dom"/>
    <property type="match status" value="1"/>
</dbReference>
<dbReference type="OrthoDB" id="10252227at2759"/>
<keyword evidence="4" id="KW-0347">Helicase</keyword>
<dbReference type="CDD" id="cd17999">
    <property type="entry name" value="DEXHc_Mot1"/>
    <property type="match status" value="1"/>
</dbReference>
<dbReference type="InterPro" id="IPR000330">
    <property type="entry name" value="SNF2_N"/>
</dbReference>
<reference evidence="11" key="1">
    <citation type="journal article" date="2018" name="Nat. Microbiol.">
        <title>Leveraging single-cell genomics to expand the fungal tree of life.</title>
        <authorList>
            <person name="Ahrendt S.R."/>
            <person name="Quandt C.A."/>
            <person name="Ciobanu D."/>
            <person name="Clum A."/>
            <person name="Salamov A."/>
            <person name="Andreopoulos B."/>
            <person name="Cheng J.F."/>
            <person name="Woyke T."/>
            <person name="Pelin A."/>
            <person name="Henrissat B."/>
            <person name="Reynolds N.K."/>
            <person name="Benny G.L."/>
            <person name="Smith M.E."/>
            <person name="James T.Y."/>
            <person name="Grigoriev I.V."/>
        </authorList>
    </citation>
    <scope>NUCLEOTIDE SEQUENCE [LARGE SCALE GENOMIC DNA]</scope>
    <source>
        <strain evidence="11">Benny S71-1</strain>
    </source>
</reference>
<dbReference type="InterPro" id="IPR016024">
    <property type="entry name" value="ARM-type_fold"/>
</dbReference>
<keyword evidence="4" id="KW-0378">Hydrolase</keyword>
<keyword evidence="2" id="KW-0677">Repeat</keyword>
<proteinExistence type="predicted"/>
<dbReference type="SMART" id="SM00487">
    <property type="entry name" value="DEXDc"/>
    <property type="match status" value="1"/>
</dbReference>
<evidence type="ECO:0000313" key="11">
    <source>
        <dbReference type="Proteomes" id="UP000278143"/>
    </source>
</evidence>
<dbReference type="GO" id="GO:0017025">
    <property type="term" value="F:TBP-class protein binding"/>
    <property type="evidence" value="ECO:0007669"/>
    <property type="project" value="InterPro"/>
</dbReference>
<dbReference type="InterPro" id="IPR022707">
    <property type="entry name" value="Mot1_central_dom"/>
</dbReference>
<dbReference type="SUPFAM" id="SSF52540">
    <property type="entry name" value="P-loop containing nucleoside triphosphate hydrolases"/>
    <property type="match status" value="1"/>
</dbReference>
<dbReference type="Gene3D" id="1.25.10.10">
    <property type="entry name" value="Leucine-rich Repeat Variant"/>
    <property type="match status" value="1"/>
</dbReference>
<comment type="subcellular location">
    <subcellularLocation>
        <location evidence="1">Nucleus</location>
    </subcellularLocation>
</comment>
<evidence type="ECO:0000256" key="1">
    <source>
        <dbReference type="ARBA" id="ARBA00004123"/>
    </source>
</evidence>
<dbReference type="PROSITE" id="PS51192">
    <property type="entry name" value="HELICASE_ATP_BIND_1"/>
    <property type="match status" value="1"/>
</dbReference>